<sequence length="172" mass="20254">MDQPKRIVYVVPFYYGYGISYYPFFPDIVLIDWQLRLFTFLSALGYQVITKQHPESPTQMDKFFFDEMGIIDIRGNFEDVISEEDIVLFDFPLSTAFGSALRRGNPITLINFGFQQLMAEEERILKKRIEIIPGIFNEDKLPDVDWNQLEESISTCRKLKDQRYTKEILGEK</sequence>
<feature type="transmembrane region" description="Helical" evidence="1">
    <location>
        <begin position="7"/>
        <end position="25"/>
    </location>
</feature>
<accession>A0A382IUT0</accession>
<evidence type="ECO:0000256" key="1">
    <source>
        <dbReference type="SAM" id="Phobius"/>
    </source>
</evidence>
<proteinExistence type="predicted"/>
<keyword evidence="1" id="KW-0472">Membrane</keyword>
<organism evidence="2">
    <name type="scientific">marine metagenome</name>
    <dbReference type="NCBI Taxonomy" id="408172"/>
    <lineage>
        <taxon>unclassified sequences</taxon>
        <taxon>metagenomes</taxon>
        <taxon>ecological metagenomes</taxon>
    </lineage>
</organism>
<keyword evidence="1" id="KW-1133">Transmembrane helix</keyword>
<name>A0A382IUT0_9ZZZZ</name>
<dbReference type="AlphaFoldDB" id="A0A382IUT0"/>
<gene>
    <name evidence="2" type="ORF">METZ01_LOCUS255487</name>
</gene>
<reference evidence="2" key="1">
    <citation type="submission" date="2018-05" db="EMBL/GenBank/DDBJ databases">
        <authorList>
            <person name="Lanie J.A."/>
            <person name="Ng W.-L."/>
            <person name="Kazmierczak K.M."/>
            <person name="Andrzejewski T.M."/>
            <person name="Davidsen T.M."/>
            <person name="Wayne K.J."/>
            <person name="Tettelin H."/>
            <person name="Glass J.I."/>
            <person name="Rusch D."/>
            <person name="Podicherti R."/>
            <person name="Tsui H.-C.T."/>
            <person name="Winkler M.E."/>
        </authorList>
    </citation>
    <scope>NUCLEOTIDE SEQUENCE</scope>
</reference>
<protein>
    <recommendedName>
        <fullName evidence="3">Polysaccharide pyruvyl transferase domain-containing protein</fullName>
    </recommendedName>
</protein>
<evidence type="ECO:0008006" key="3">
    <source>
        <dbReference type="Google" id="ProtNLM"/>
    </source>
</evidence>
<evidence type="ECO:0000313" key="2">
    <source>
        <dbReference type="EMBL" id="SVC02633.1"/>
    </source>
</evidence>
<keyword evidence="1" id="KW-0812">Transmembrane</keyword>
<dbReference type="EMBL" id="UINC01069336">
    <property type="protein sequence ID" value="SVC02633.1"/>
    <property type="molecule type" value="Genomic_DNA"/>
</dbReference>